<keyword evidence="2" id="KW-1185">Reference proteome</keyword>
<gene>
    <name evidence="1" type="ORF">GCM10010448_25520</name>
</gene>
<sequence>MSEPFLGVVLVVRLLPVVPALLPALRRGLRAAVLSTVTCAPPSVRPPGSPGAWGSPRPAWGRWERLRLQRTDARGGCDSFETDVTGAPASALQRARYPVRHISVKPLLTWDFAWISK</sequence>
<comment type="caution">
    <text evidence="1">The sequence shown here is derived from an EMBL/GenBank/DDBJ whole genome shotgun (WGS) entry which is preliminary data.</text>
</comment>
<protein>
    <recommendedName>
        <fullName evidence="3">Secreted protein</fullName>
    </recommendedName>
</protein>
<name>A0ABP6LKC6_9ACTN</name>
<organism evidence="1 2">
    <name type="scientific">Streptomyces glomeratus</name>
    <dbReference type="NCBI Taxonomy" id="284452"/>
    <lineage>
        <taxon>Bacteria</taxon>
        <taxon>Bacillati</taxon>
        <taxon>Actinomycetota</taxon>
        <taxon>Actinomycetes</taxon>
        <taxon>Kitasatosporales</taxon>
        <taxon>Streptomycetaceae</taxon>
        <taxon>Streptomyces</taxon>
    </lineage>
</organism>
<dbReference type="EMBL" id="BAAAUF010000018">
    <property type="protein sequence ID" value="GAA3041781.1"/>
    <property type="molecule type" value="Genomic_DNA"/>
</dbReference>
<accession>A0ABP6LKC6</accession>
<proteinExistence type="predicted"/>
<evidence type="ECO:0008006" key="3">
    <source>
        <dbReference type="Google" id="ProtNLM"/>
    </source>
</evidence>
<evidence type="ECO:0000313" key="1">
    <source>
        <dbReference type="EMBL" id="GAA3041781.1"/>
    </source>
</evidence>
<dbReference type="Proteomes" id="UP001501532">
    <property type="component" value="Unassembled WGS sequence"/>
</dbReference>
<evidence type="ECO:0000313" key="2">
    <source>
        <dbReference type="Proteomes" id="UP001501532"/>
    </source>
</evidence>
<reference evidence="2" key="1">
    <citation type="journal article" date="2019" name="Int. J. Syst. Evol. Microbiol.">
        <title>The Global Catalogue of Microorganisms (GCM) 10K type strain sequencing project: providing services to taxonomists for standard genome sequencing and annotation.</title>
        <authorList>
            <consortium name="The Broad Institute Genomics Platform"/>
            <consortium name="The Broad Institute Genome Sequencing Center for Infectious Disease"/>
            <person name="Wu L."/>
            <person name="Ma J."/>
        </authorList>
    </citation>
    <scope>NUCLEOTIDE SEQUENCE [LARGE SCALE GENOMIC DNA]</scope>
    <source>
        <strain evidence="2">JCM 9091</strain>
    </source>
</reference>